<dbReference type="Pfam" id="PF00087">
    <property type="entry name" value="Toxin_TOLIP"/>
    <property type="match status" value="1"/>
</dbReference>
<evidence type="ECO:0000259" key="1">
    <source>
        <dbReference type="Pfam" id="PF00087"/>
    </source>
</evidence>
<evidence type="ECO:0000313" key="3">
    <source>
        <dbReference type="Proteomes" id="UP000005239"/>
    </source>
</evidence>
<dbReference type="InterPro" id="IPR035076">
    <property type="entry name" value="Toxin/TOLIP"/>
</dbReference>
<dbReference type="Proteomes" id="UP000005239">
    <property type="component" value="Unassembled WGS sequence"/>
</dbReference>
<proteinExistence type="predicted"/>
<dbReference type="OrthoDB" id="5782406at2759"/>
<keyword evidence="3" id="KW-1185">Reference proteome</keyword>
<dbReference type="EnsemblMetazoa" id="PPA32846.1">
    <property type="protein sequence ID" value="PPA32846.1"/>
    <property type="gene ID" value="WBGene00205706"/>
</dbReference>
<reference evidence="3" key="1">
    <citation type="journal article" date="2008" name="Nat. Genet.">
        <title>The Pristionchus pacificus genome provides a unique perspective on nematode lifestyle and parasitism.</title>
        <authorList>
            <person name="Dieterich C."/>
            <person name="Clifton S.W."/>
            <person name="Schuster L.N."/>
            <person name="Chinwalla A."/>
            <person name="Delehaunty K."/>
            <person name="Dinkelacker I."/>
            <person name="Fulton L."/>
            <person name="Fulton R."/>
            <person name="Godfrey J."/>
            <person name="Minx P."/>
            <person name="Mitreva M."/>
            <person name="Roeseler W."/>
            <person name="Tian H."/>
            <person name="Witte H."/>
            <person name="Yang S.P."/>
            <person name="Wilson R.K."/>
            <person name="Sommer R.J."/>
        </authorList>
    </citation>
    <scope>NUCLEOTIDE SEQUENCE [LARGE SCALE GENOMIC DNA]</scope>
    <source>
        <strain evidence="3">PS312</strain>
    </source>
</reference>
<evidence type="ECO:0000313" key="2">
    <source>
        <dbReference type="EnsemblMetazoa" id="PPA32846.1"/>
    </source>
</evidence>
<organism evidence="2 3">
    <name type="scientific">Pristionchus pacificus</name>
    <name type="common">Parasitic nematode worm</name>
    <dbReference type="NCBI Taxonomy" id="54126"/>
    <lineage>
        <taxon>Eukaryota</taxon>
        <taxon>Metazoa</taxon>
        <taxon>Ecdysozoa</taxon>
        <taxon>Nematoda</taxon>
        <taxon>Chromadorea</taxon>
        <taxon>Rhabditida</taxon>
        <taxon>Rhabditina</taxon>
        <taxon>Diplogasteromorpha</taxon>
        <taxon>Diplogasteroidea</taxon>
        <taxon>Neodiplogasteridae</taxon>
        <taxon>Pristionchus</taxon>
    </lineage>
</organism>
<dbReference type="CDD" id="cd00117">
    <property type="entry name" value="TFP"/>
    <property type="match status" value="1"/>
</dbReference>
<accession>A0A8R1YLN4</accession>
<dbReference type="AlphaFoldDB" id="A0A2A6BPG2"/>
<protein>
    <submittedName>
        <fullName evidence="2">Toxin_TOLIP domain-containing protein</fullName>
    </submittedName>
</protein>
<accession>A0A2A6BPG2</accession>
<dbReference type="SUPFAM" id="SSF57302">
    <property type="entry name" value="Snake toxin-like"/>
    <property type="match status" value="1"/>
</dbReference>
<gene>
    <name evidence="2" type="primary">WBGene00205706</name>
</gene>
<feature type="domain" description="Snake toxin/toxin-like" evidence="1">
    <location>
        <begin position="57"/>
        <end position="116"/>
    </location>
</feature>
<dbReference type="InterPro" id="IPR045860">
    <property type="entry name" value="Snake_toxin-like_sf"/>
</dbReference>
<name>A0A2A6BPG2_PRIPA</name>
<sequence>MIYLHIILLSIITVLSRETVALRCYSCSFSFNELYDMEHRDAWCANESLVLYDVEETSKSCAPWEGFCVTAVMTINNAFTSVSRGCGERCSELCESEGYGQDQVNCDDCCEDDLCNANFSVQYYITMMESQYTSWTKPLSGEQDWNNKSGLRFPE</sequence>
<reference evidence="2" key="2">
    <citation type="submission" date="2022-06" db="UniProtKB">
        <authorList>
            <consortium name="EnsemblMetazoa"/>
        </authorList>
    </citation>
    <scope>IDENTIFICATION</scope>
    <source>
        <strain evidence="2">PS312</strain>
    </source>
</reference>